<keyword evidence="9" id="KW-0807">Transducer</keyword>
<comment type="subcellular location">
    <subcellularLocation>
        <location evidence="1">Cell membrane</location>
        <topology evidence="1">Multi-pass membrane protein</topology>
    </subcellularLocation>
</comment>
<evidence type="ECO:0000256" key="8">
    <source>
        <dbReference type="ARBA" id="ARBA00023170"/>
    </source>
</evidence>
<dbReference type="PANTHER" id="PTHR21137">
    <property type="entry name" value="ODORANT RECEPTOR"/>
    <property type="match status" value="1"/>
</dbReference>
<protein>
    <recommendedName>
        <fullName evidence="13">Odorant receptor</fullName>
    </recommendedName>
</protein>
<dbReference type="AlphaFoldDB" id="A0A158NGJ0"/>
<dbReference type="InterPro" id="IPR004117">
    <property type="entry name" value="7tm6_olfct_rcpt"/>
</dbReference>
<evidence type="ECO:0000256" key="5">
    <source>
        <dbReference type="ARBA" id="ARBA00022725"/>
    </source>
</evidence>
<reference evidence="11" key="2">
    <citation type="submission" date="2016-04" db="UniProtKB">
        <authorList>
            <consortium name="EnsemblMetazoa"/>
        </authorList>
    </citation>
    <scope>IDENTIFICATION</scope>
</reference>
<evidence type="ECO:0000256" key="2">
    <source>
        <dbReference type="ARBA" id="ARBA00022475"/>
    </source>
</evidence>
<feature type="transmembrane region" description="Helical" evidence="10">
    <location>
        <begin position="106"/>
        <end position="124"/>
    </location>
</feature>
<proteinExistence type="predicted"/>
<evidence type="ECO:0000313" key="11">
    <source>
        <dbReference type="EnsemblMetazoa" id="XP_012056648.1"/>
    </source>
</evidence>
<evidence type="ECO:0000256" key="10">
    <source>
        <dbReference type="SAM" id="Phobius"/>
    </source>
</evidence>
<dbReference type="OrthoDB" id="7542426at2759"/>
<evidence type="ECO:0000256" key="4">
    <source>
        <dbReference type="ARBA" id="ARBA00022692"/>
    </source>
</evidence>
<evidence type="ECO:0000256" key="1">
    <source>
        <dbReference type="ARBA" id="ARBA00004651"/>
    </source>
</evidence>
<keyword evidence="3" id="KW-0716">Sensory transduction</keyword>
<name>A0A158NGJ0_ATTCE</name>
<dbReference type="GO" id="GO:0005549">
    <property type="term" value="F:odorant binding"/>
    <property type="evidence" value="ECO:0007669"/>
    <property type="project" value="InterPro"/>
</dbReference>
<organism evidence="11 12">
    <name type="scientific">Atta cephalotes</name>
    <name type="common">Leafcutter ant</name>
    <dbReference type="NCBI Taxonomy" id="12957"/>
    <lineage>
        <taxon>Eukaryota</taxon>
        <taxon>Metazoa</taxon>
        <taxon>Ecdysozoa</taxon>
        <taxon>Arthropoda</taxon>
        <taxon>Hexapoda</taxon>
        <taxon>Insecta</taxon>
        <taxon>Pterygota</taxon>
        <taxon>Neoptera</taxon>
        <taxon>Endopterygota</taxon>
        <taxon>Hymenoptera</taxon>
        <taxon>Apocrita</taxon>
        <taxon>Aculeata</taxon>
        <taxon>Formicoidea</taxon>
        <taxon>Formicidae</taxon>
        <taxon>Myrmicinae</taxon>
        <taxon>Atta</taxon>
    </lineage>
</organism>
<dbReference type="Pfam" id="PF02949">
    <property type="entry name" value="7tm_6"/>
    <property type="match status" value="1"/>
</dbReference>
<dbReference type="InParanoid" id="A0A158NGJ0"/>
<evidence type="ECO:0008006" key="13">
    <source>
        <dbReference type="Google" id="ProtNLM"/>
    </source>
</evidence>
<gene>
    <name evidence="11" type="primary">105619739</name>
</gene>
<keyword evidence="5" id="KW-0552">Olfaction</keyword>
<evidence type="ECO:0000256" key="3">
    <source>
        <dbReference type="ARBA" id="ARBA00022606"/>
    </source>
</evidence>
<accession>A0A158NGJ0</accession>
<evidence type="ECO:0000256" key="9">
    <source>
        <dbReference type="ARBA" id="ARBA00023224"/>
    </source>
</evidence>
<keyword evidence="8" id="KW-0675">Receptor</keyword>
<dbReference type="EnsemblMetazoa" id="XM_012201258.1">
    <property type="protein sequence ID" value="XP_012056648.1"/>
    <property type="gene ID" value="LOC105619739"/>
</dbReference>
<keyword evidence="7 10" id="KW-0472">Membrane</keyword>
<evidence type="ECO:0000256" key="7">
    <source>
        <dbReference type="ARBA" id="ARBA00023136"/>
    </source>
</evidence>
<keyword evidence="2" id="KW-1003">Cell membrane</keyword>
<dbReference type="EMBL" id="ADTU01014999">
    <property type="status" value="NOT_ANNOTATED_CDS"/>
    <property type="molecule type" value="Genomic_DNA"/>
</dbReference>
<dbReference type="KEGG" id="acep:105619739"/>
<dbReference type="GO" id="GO:0007165">
    <property type="term" value="P:signal transduction"/>
    <property type="evidence" value="ECO:0007669"/>
    <property type="project" value="UniProtKB-KW"/>
</dbReference>
<dbReference type="GO" id="GO:0005886">
    <property type="term" value="C:plasma membrane"/>
    <property type="evidence" value="ECO:0007669"/>
    <property type="project" value="UniProtKB-SubCell"/>
</dbReference>
<dbReference type="Proteomes" id="UP000005205">
    <property type="component" value="Unassembled WGS sequence"/>
</dbReference>
<reference evidence="12" key="1">
    <citation type="journal article" date="2011" name="PLoS Genet.">
        <title>The genome sequence of the leaf-cutter ant Atta cephalotes reveals insights into its obligate symbiotic lifestyle.</title>
        <authorList>
            <person name="Suen G."/>
            <person name="Teiling C."/>
            <person name="Li L."/>
            <person name="Holt C."/>
            <person name="Abouheif E."/>
            <person name="Bornberg-Bauer E."/>
            <person name="Bouffard P."/>
            <person name="Caldera E.J."/>
            <person name="Cash E."/>
            <person name="Cavanaugh A."/>
            <person name="Denas O."/>
            <person name="Elhaik E."/>
            <person name="Fave M.J."/>
            <person name="Gadau J."/>
            <person name="Gibson J.D."/>
            <person name="Graur D."/>
            <person name="Grubbs K.J."/>
            <person name="Hagen D.E."/>
            <person name="Harkins T.T."/>
            <person name="Helmkampf M."/>
            <person name="Hu H."/>
            <person name="Johnson B.R."/>
            <person name="Kim J."/>
            <person name="Marsh S.E."/>
            <person name="Moeller J.A."/>
            <person name="Munoz-Torres M.C."/>
            <person name="Murphy M.C."/>
            <person name="Naughton M.C."/>
            <person name="Nigam S."/>
            <person name="Overson R."/>
            <person name="Rajakumar R."/>
            <person name="Reese J.T."/>
            <person name="Scott J.J."/>
            <person name="Smith C.R."/>
            <person name="Tao S."/>
            <person name="Tsutsui N.D."/>
            <person name="Viljakainen L."/>
            <person name="Wissler L."/>
            <person name="Yandell M.D."/>
            <person name="Zimmer F."/>
            <person name="Taylor J."/>
            <person name="Slater S.C."/>
            <person name="Clifton S.W."/>
            <person name="Warren W.C."/>
            <person name="Elsik C.G."/>
            <person name="Smith C.D."/>
            <person name="Weinstock G.M."/>
            <person name="Gerardo N.M."/>
            <person name="Currie C.R."/>
        </authorList>
    </citation>
    <scope>NUCLEOTIDE SEQUENCE [LARGE SCALE GENOMIC DNA]</scope>
</reference>
<sequence>MVATGTMLIAYLKHICGMFSIASFRIKKAMTINMQQDVNEEEMIITYKGIICAIDIHRKATEFSQVFIKSFEGSFFCLIAAGMICISSTLVQIITYNSTEQLVLRLRYISILYIYMFLSIYIAQDITDHNEYVFATVYNVKWYMAPLHIQKMTLFLLQKGTKAFHLILGGIFVASMESAATVRDMYKAFIPREYYCLIENTNIHNQSTF</sequence>
<feature type="transmembrane region" description="Helical" evidence="10">
    <location>
        <begin position="73"/>
        <end position="94"/>
    </location>
</feature>
<keyword evidence="6 10" id="KW-1133">Transmembrane helix</keyword>
<keyword evidence="4 10" id="KW-0812">Transmembrane</keyword>
<evidence type="ECO:0000313" key="12">
    <source>
        <dbReference type="Proteomes" id="UP000005205"/>
    </source>
</evidence>
<dbReference type="PANTHER" id="PTHR21137:SF35">
    <property type="entry name" value="ODORANT RECEPTOR 19A-RELATED"/>
    <property type="match status" value="1"/>
</dbReference>
<keyword evidence="12" id="KW-1185">Reference proteome</keyword>
<dbReference type="GO" id="GO:0004984">
    <property type="term" value="F:olfactory receptor activity"/>
    <property type="evidence" value="ECO:0007669"/>
    <property type="project" value="InterPro"/>
</dbReference>
<evidence type="ECO:0000256" key="6">
    <source>
        <dbReference type="ARBA" id="ARBA00022989"/>
    </source>
</evidence>